<dbReference type="InterPro" id="IPR050834">
    <property type="entry name" value="Glycosyltransf_2"/>
</dbReference>
<dbReference type="Pfam" id="PF00535">
    <property type="entry name" value="Glycos_transf_2"/>
    <property type="match status" value="1"/>
</dbReference>
<proteinExistence type="inferred from homology"/>
<name>A0ABT8EFU8_9BURK</name>
<evidence type="ECO:0000256" key="1">
    <source>
        <dbReference type="ARBA" id="ARBA00006739"/>
    </source>
</evidence>
<keyword evidence="4" id="KW-0812">Transmembrane</keyword>
<accession>A0ABT8EFU8</accession>
<dbReference type="EMBL" id="JAJHNU010000001">
    <property type="protein sequence ID" value="MDN4120127.1"/>
    <property type="molecule type" value="Genomic_DNA"/>
</dbReference>
<evidence type="ECO:0000313" key="7">
    <source>
        <dbReference type="Proteomes" id="UP001168613"/>
    </source>
</evidence>
<sequence length="270" mass="31765">MKTPPFSVLMSLYDKELAHNLIQCLNSLKNQTVPPSEILIVLDGKINESLEAVLQEWETKLPINLIKLEKNIGLGSALNIGLKNCRYELIARMDTDDIALEERFELQLKSFITDKNLDICGTDIIEYDENIEVIRGRRKMPSHNNEIEKYIRYRNPINHMSVMFKKQAIIRAGGYKHHLFMEDYNLWIRCLSKGFKLYNINIPLLNVRTGKGMVKKRKGYKYILSEVQLFSLKRKHLEINLISNLSILIFRVFIRILPINFLNYLYKKRY</sequence>
<dbReference type="GO" id="GO:0016757">
    <property type="term" value="F:glycosyltransferase activity"/>
    <property type="evidence" value="ECO:0007669"/>
    <property type="project" value="UniProtKB-KW"/>
</dbReference>
<evidence type="ECO:0000259" key="5">
    <source>
        <dbReference type="Pfam" id="PF00535"/>
    </source>
</evidence>
<keyword evidence="4" id="KW-1133">Transmembrane helix</keyword>
<organism evidence="6 7">
    <name type="scientific">Alcaligenes endophyticus</name>
    <dbReference type="NCBI Taxonomy" id="1929088"/>
    <lineage>
        <taxon>Bacteria</taxon>
        <taxon>Pseudomonadati</taxon>
        <taxon>Pseudomonadota</taxon>
        <taxon>Betaproteobacteria</taxon>
        <taxon>Burkholderiales</taxon>
        <taxon>Alcaligenaceae</taxon>
        <taxon>Alcaligenes</taxon>
    </lineage>
</organism>
<keyword evidence="2 6" id="KW-0328">Glycosyltransferase</keyword>
<dbReference type="Gene3D" id="3.90.550.10">
    <property type="entry name" value="Spore Coat Polysaccharide Biosynthesis Protein SpsA, Chain A"/>
    <property type="match status" value="1"/>
</dbReference>
<evidence type="ECO:0000256" key="3">
    <source>
        <dbReference type="ARBA" id="ARBA00022679"/>
    </source>
</evidence>
<keyword evidence="7" id="KW-1185">Reference proteome</keyword>
<dbReference type="InterPro" id="IPR029044">
    <property type="entry name" value="Nucleotide-diphossugar_trans"/>
</dbReference>
<evidence type="ECO:0000256" key="2">
    <source>
        <dbReference type="ARBA" id="ARBA00022676"/>
    </source>
</evidence>
<comment type="similarity">
    <text evidence="1">Belongs to the glycosyltransferase 2 family.</text>
</comment>
<comment type="caution">
    <text evidence="6">The sequence shown here is derived from an EMBL/GenBank/DDBJ whole genome shotgun (WGS) entry which is preliminary data.</text>
</comment>
<dbReference type="Proteomes" id="UP001168613">
    <property type="component" value="Unassembled WGS sequence"/>
</dbReference>
<keyword evidence="3 6" id="KW-0808">Transferase</keyword>
<protein>
    <submittedName>
        <fullName evidence="6">Glycosyltransferase</fullName>
        <ecNumber evidence="6">2.4.-.-</ecNumber>
    </submittedName>
</protein>
<dbReference type="PANTHER" id="PTHR43685:SF5">
    <property type="entry name" value="GLYCOSYLTRANSFERASE EPSE-RELATED"/>
    <property type="match status" value="1"/>
</dbReference>
<dbReference type="RefSeq" id="WP_266122539.1">
    <property type="nucleotide sequence ID" value="NZ_JAJHNU010000001.1"/>
</dbReference>
<dbReference type="SUPFAM" id="SSF53448">
    <property type="entry name" value="Nucleotide-diphospho-sugar transferases"/>
    <property type="match status" value="1"/>
</dbReference>
<dbReference type="EC" id="2.4.-.-" evidence="6"/>
<gene>
    <name evidence="6" type="ORF">LMS43_02370</name>
</gene>
<evidence type="ECO:0000256" key="4">
    <source>
        <dbReference type="SAM" id="Phobius"/>
    </source>
</evidence>
<feature type="domain" description="Glycosyltransferase 2-like" evidence="5">
    <location>
        <begin position="7"/>
        <end position="171"/>
    </location>
</feature>
<reference evidence="6" key="1">
    <citation type="submission" date="2021-11" db="EMBL/GenBank/DDBJ databases">
        <title>Draft genome sequence of Alcaligenes endophyticus type strain CCUG 75668T.</title>
        <authorList>
            <person name="Salva-Serra F."/>
            <person name="Duran R.E."/>
            <person name="Seeger M."/>
            <person name="Moore E.R.B."/>
            <person name="Jaen-Luchoro D."/>
        </authorList>
    </citation>
    <scope>NUCLEOTIDE SEQUENCE</scope>
    <source>
        <strain evidence="6">CCUG 75668</strain>
    </source>
</reference>
<dbReference type="PANTHER" id="PTHR43685">
    <property type="entry name" value="GLYCOSYLTRANSFERASE"/>
    <property type="match status" value="1"/>
</dbReference>
<keyword evidence="4" id="KW-0472">Membrane</keyword>
<evidence type="ECO:0000313" key="6">
    <source>
        <dbReference type="EMBL" id="MDN4120127.1"/>
    </source>
</evidence>
<dbReference type="InterPro" id="IPR001173">
    <property type="entry name" value="Glyco_trans_2-like"/>
</dbReference>
<feature type="transmembrane region" description="Helical" evidence="4">
    <location>
        <begin position="241"/>
        <end position="266"/>
    </location>
</feature>